<name>A0A3L7A2R5_9HYPH</name>
<protein>
    <submittedName>
        <fullName evidence="3">Tripartite tricarboxylate transporter permease</fullName>
    </submittedName>
</protein>
<dbReference type="EMBL" id="RCTF01000018">
    <property type="protein sequence ID" value="RLP74596.1"/>
    <property type="molecule type" value="Genomic_DNA"/>
</dbReference>
<accession>A0A3L7A2R5</accession>
<feature type="transmembrane region" description="Helical" evidence="1">
    <location>
        <begin position="45"/>
        <end position="69"/>
    </location>
</feature>
<dbReference type="Proteomes" id="UP000269692">
    <property type="component" value="Unassembled WGS sequence"/>
</dbReference>
<evidence type="ECO:0000256" key="1">
    <source>
        <dbReference type="SAM" id="Phobius"/>
    </source>
</evidence>
<feature type="transmembrane region" description="Helical" evidence="1">
    <location>
        <begin position="108"/>
        <end position="132"/>
    </location>
</feature>
<keyword evidence="1" id="KW-0812">Transmembrane</keyword>
<feature type="transmembrane region" description="Helical" evidence="1">
    <location>
        <begin position="386"/>
        <end position="404"/>
    </location>
</feature>
<reference evidence="3 4" key="1">
    <citation type="submission" date="2018-10" db="EMBL/GenBank/DDBJ databases">
        <title>Xanthobacter tagetidis genome sequencing and assembly.</title>
        <authorList>
            <person name="Maclea K.S."/>
            <person name="Goen A.E."/>
            <person name="Fatima S.A."/>
        </authorList>
    </citation>
    <scope>NUCLEOTIDE SEQUENCE [LARGE SCALE GENOMIC DNA]</scope>
    <source>
        <strain evidence="3 4">ATCC 700314</strain>
    </source>
</reference>
<organism evidence="3 4">
    <name type="scientific">Xanthobacter tagetidis</name>
    <dbReference type="NCBI Taxonomy" id="60216"/>
    <lineage>
        <taxon>Bacteria</taxon>
        <taxon>Pseudomonadati</taxon>
        <taxon>Pseudomonadota</taxon>
        <taxon>Alphaproteobacteria</taxon>
        <taxon>Hyphomicrobiales</taxon>
        <taxon>Xanthobacteraceae</taxon>
        <taxon>Xanthobacter</taxon>
    </lineage>
</organism>
<sequence length="499" mass="52385">MELLSNLELGFSVALSFQNLFYCFIGVLLGTLIGVLPGLGPVATIAMLLPITFGLPPVSALIMLAGIYYGAQYGGSTTAILINLPGESSSVVTALDGHQMAKKGRAGAALAIAALGSFFAGTVATFLLALFAPPLANLALQFGPAEYFSLMVLGLIASVTLASGSIVKALAMIVLGLLLGLSGQDIYTGTPRFTFDMQELADGFDFVAVAMGMFGIGEIIRNLEDEHQRSLVAAKVKSLLLTKDEFKASIAPVLRGTAIGSVLGILPGGGAMLSSFASYSIEKKVSKTPKEFGKGAIAGVAGPESANNAGAQTSFIPMLTLGIPSNPVMALMIGALIIQGITPGPNVVTEKPDLFWGIIASMWVGNAMLVLLNLPLIGMWVRLLTVPYHLLFPAIIAFCCIGVYSVNNNAFDVYSMALFGVLGYALVKLDCEPAPMLLGFVIGPMLEEYLRRAMLISRGDPMVFLTRPISASLLILAAIALVVVLLPSVQKTREEAFKE</sequence>
<dbReference type="Pfam" id="PF01970">
    <property type="entry name" value="TctA"/>
    <property type="match status" value="1"/>
</dbReference>
<proteinExistence type="predicted"/>
<dbReference type="PANTHER" id="PTHR35342">
    <property type="entry name" value="TRICARBOXYLIC TRANSPORT PROTEIN"/>
    <property type="match status" value="1"/>
</dbReference>
<dbReference type="PANTHER" id="PTHR35342:SF5">
    <property type="entry name" value="TRICARBOXYLIC TRANSPORT PROTEIN"/>
    <property type="match status" value="1"/>
</dbReference>
<feature type="transmembrane region" description="Helical" evidence="1">
    <location>
        <begin position="20"/>
        <end position="39"/>
    </location>
</feature>
<feature type="transmembrane region" description="Helical" evidence="1">
    <location>
        <begin position="152"/>
        <end position="179"/>
    </location>
</feature>
<keyword evidence="4" id="KW-1185">Reference proteome</keyword>
<comment type="caution">
    <text evidence="3">The sequence shown here is derived from an EMBL/GenBank/DDBJ whole genome shotgun (WGS) entry which is preliminary data.</text>
</comment>
<feature type="transmembrane region" description="Helical" evidence="1">
    <location>
        <begin position="321"/>
        <end position="342"/>
    </location>
</feature>
<keyword evidence="1" id="KW-1133">Transmembrane helix</keyword>
<dbReference type="AlphaFoldDB" id="A0A3L7A2R5"/>
<feature type="transmembrane region" description="Helical" evidence="1">
    <location>
        <begin position="470"/>
        <end position="489"/>
    </location>
</feature>
<dbReference type="RefSeq" id="WP_121624758.1">
    <property type="nucleotide sequence ID" value="NZ_JACIIW010000010.1"/>
</dbReference>
<evidence type="ECO:0000313" key="4">
    <source>
        <dbReference type="Proteomes" id="UP000269692"/>
    </source>
</evidence>
<feature type="transmembrane region" description="Helical" evidence="1">
    <location>
        <begin position="354"/>
        <end position="374"/>
    </location>
</feature>
<keyword evidence="1" id="KW-0472">Membrane</keyword>
<evidence type="ECO:0000259" key="2">
    <source>
        <dbReference type="Pfam" id="PF01970"/>
    </source>
</evidence>
<feature type="domain" description="DUF112" evidence="2">
    <location>
        <begin position="20"/>
        <end position="438"/>
    </location>
</feature>
<evidence type="ECO:0000313" key="3">
    <source>
        <dbReference type="EMBL" id="RLP74596.1"/>
    </source>
</evidence>
<dbReference type="OrthoDB" id="9806425at2"/>
<gene>
    <name evidence="3" type="ORF">D9R14_18115</name>
</gene>
<dbReference type="InterPro" id="IPR002823">
    <property type="entry name" value="DUF112_TM"/>
</dbReference>